<dbReference type="Proteomes" id="UP000693892">
    <property type="component" value="Unassembled WGS sequence"/>
</dbReference>
<dbReference type="EMBL" id="CAJVAP010000030">
    <property type="protein sequence ID" value="CAG7618438.1"/>
    <property type="molecule type" value="Genomic_DNA"/>
</dbReference>
<dbReference type="CDD" id="cd00102">
    <property type="entry name" value="IPT"/>
    <property type="match status" value="1"/>
</dbReference>
<comment type="caution">
    <text evidence="2">The sequence shown here is derived from an EMBL/GenBank/DDBJ whole genome shotgun (WGS) entry which is preliminary data.</text>
</comment>
<dbReference type="InterPro" id="IPR002909">
    <property type="entry name" value="IPT_dom"/>
</dbReference>
<sequence length="221" mass="22946">MTQIDVKPRVFKNYRLKIAAHNLEKHVSGVTFTPTTSIQTWKGGTPEAVFSDATSPTYACQLDYAQDWETPESLALFLMEHEGELIEGVEFHPLGPTGPHFTADLIIVPGQIGGSIDAYGTATVQLGVQGKPEFSPAAPAVPVLQRLDPATGSTAGGEPVVLTGHGFLGATAVKFDGADVEHQVLTDGTVVAVAPADAAGSVDVTVTTPAGTSAPASYTYA</sequence>
<evidence type="ECO:0000259" key="1">
    <source>
        <dbReference type="Pfam" id="PF01833"/>
    </source>
</evidence>
<name>A0A916JZV7_9MICO</name>
<accession>A0A916JZV7</accession>
<reference evidence="2" key="1">
    <citation type="submission" date="2021-06" db="EMBL/GenBank/DDBJ databases">
        <authorList>
            <person name="Criscuolo A."/>
        </authorList>
    </citation>
    <scope>NUCLEOTIDE SEQUENCE</scope>
    <source>
        <strain evidence="2">CIP111803</strain>
    </source>
</reference>
<evidence type="ECO:0000313" key="2">
    <source>
        <dbReference type="EMBL" id="CAG7618438.1"/>
    </source>
</evidence>
<dbReference type="RefSeq" id="WP_218116135.1">
    <property type="nucleotide sequence ID" value="NZ_CAJVAP010000030.1"/>
</dbReference>
<protein>
    <recommendedName>
        <fullName evidence="1">IPT/TIG domain-containing protein</fullName>
    </recommendedName>
</protein>
<dbReference type="AlphaFoldDB" id="A0A916JZV7"/>
<gene>
    <name evidence="2" type="ORF">LEUCIP111803_02204</name>
</gene>
<organism evidence="2 3">
    <name type="scientific">Leucobacter soli</name>
    <dbReference type="NCBI Taxonomy" id="2812850"/>
    <lineage>
        <taxon>Bacteria</taxon>
        <taxon>Bacillati</taxon>
        <taxon>Actinomycetota</taxon>
        <taxon>Actinomycetes</taxon>
        <taxon>Micrococcales</taxon>
        <taxon>Microbacteriaceae</taxon>
        <taxon>Leucobacter</taxon>
    </lineage>
</organism>
<proteinExistence type="predicted"/>
<feature type="domain" description="IPT/TIG" evidence="1">
    <location>
        <begin position="142"/>
        <end position="220"/>
    </location>
</feature>
<dbReference type="Pfam" id="PF01833">
    <property type="entry name" value="TIG"/>
    <property type="match status" value="1"/>
</dbReference>
<evidence type="ECO:0000313" key="3">
    <source>
        <dbReference type="Proteomes" id="UP000693892"/>
    </source>
</evidence>
<keyword evidence="3" id="KW-1185">Reference proteome</keyword>